<dbReference type="STRING" id="1305731.GCA_000934705_02276"/>
<evidence type="ECO:0000313" key="2">
    <source>
        <dbReference type="EMBL" id="KPQ27169.1"/>
    </source>
</evidence>
<accession>A0A0P7YAA9</accession>
<feature type="transmembrane region" description="Helical" evidence="1">
    <location>
        <begin position="25"/>
        <end position="46"/>
    </location>
</feature>
<keyword evidence="1" id="KW-0472">Membrane</keyword>
<name>A0A0P7YAA9_9GAMM</name>
<keyword evidence="1" id="KW-0812">Transmembrane</keyword>
<evidence type="ECO:0000313" key="3">
    <source>
        <dbReference type="Proteomes" id="UP000050416"/>
    </source>
</evidence>
<dbReference type="OrthoDB" id="8547299at2"/>
<dbReference type="NCBIfam" id="TIGR02523">
    <property type="entry name" value="type_IV_pilV"/>
    <property type="match status" value="1"/>
</dbReference>
<gene>
    <name evidence="2" type="primary">pilV</name>
    <name evidence="2" type="ORF">HLUCCX14_15965</name>
</gene>
<reference evidence="2 3" key="1">
    <citation type="submission" date="2015-09" db="EMBL/GenBank/DDBJ databases">
        <title>Identification and resolution of microdiversity through metagenomic sequencing of parallel consortia.</title>
        <authorList>
            <person name="Nelson W.C."/>
            <person name="Romine M.F."/>
            <person name="Lindemann S.R."/>
        </authorList>
    </citation>
    <scope>NUCLEOTIDE SEQUENCE [LARGE SCALE GENOMIC DNA]</scope>
    <source>
        <strain evidence="2">HL-55</strain>
    </source>
</reference>
<dbReference type="InterPro" id="IPR013362">
    <property type="entry name" value="Pilus_4_PilV"/>
</dbReference>
<dbReference type="EMBL" id="LJZQ01000034">
    <property type="protein sequence ID" value="KPQ27169.1"/>
    <property type="molecule type" value="Genomic_DNA"/>
</dbReference>
<evidence type="ECO:0000256" key="1">
    <source>
        <dbReference type="SAM" id="Phobius"/>
    </source>
</evidence>
<dbReference type="PATRIC" id="fig|1305731.5.peg.1970"/>
<organism evidence="2 3">
    <name type="scientific">Marinobacter excellens HL-55</name>
    <dbReference type="NCBI Taxonomy" id="1305731"/>
    <lineage>
        <taxon>Bacteria</taxon>
        <taxon>Pseudomonadati</taxon>
        <taxon>Pseudomonadota</taxon>
        <taxon>Gammaproteobacteria</taxon>
        <taxon>Pseudomonadales</taxon>
        <taxon>Marinobacteraceae</taxon>
        <taxon>Marinobacter</taxon>
    </lineage>
</organism>
<protein>
    <submittedName>
        <fullName evidence="2">Type IV pilus modification protein PilV</fullName>
    </submittedName>
</protein>
<sequence>MPHQLKRLGNAGSAGLTEFARSSGIALIEVLVAVLILAVGLLGMAAMQGVSTQMTNGAEQRTQAILLSADMMDRVRSNRSNRLAYDGIDVDPTVTTCATDFTQNNASTVSQNDIAEWSNLVVCLLPEGTATVTVNNASGEVVVTIDWVRSDPDGTPVTLRTVI</sequence>
<dbReference type="AlphaFoldDB" id="A0A0P7YAA9"/>
<comment type="caution">
    <text evidence="2">The sequence shown here is derived from an EMBL/GenBank/DDBJ whole genome shotgun (WGS) entry which is preliminary data.</text>
</comment>
<proteinExistence type="predicted"/>
<keyword evidence="1" id="KW-1133">Transmembrane helix</keyword>
<dbReference type="Proteomes" id="UP000050416">
    <property type="component" value="Unassembled WGS sequence"/>
</dbReference>